<evidence type="ECO:0000256" key="1">
    <source>
        <dbReference type="ARBA" id="ARBA00008857"/>
    </source>
</evidence>
<dbReference type="InterPro" id="IPR002104">
    <property type="entry name" value="Integrase_catalytic"/>
</dbReference>
<dbReference type="InterPro" id="IPR013762">
    <property type="entry name" value="Integrase-like_cat_sf"/>
</dbReference>
<dbReference type="PANTHER" id="PTHR30629">
    <property type="entry name" value="PROPHAGE INTEGRASE"/>
    <property type="match status" value="1"/>
</dbReference>
<protein>
    <submittedName>
        <fullName evidence="8">Phage integrase</fullName>
    </submittedName>
</protein>
<keyword evidence="4" id="KW-0233">DNA recombination</keyword>
<dbReference type="GO" id="GO:0015074">
    <property type="term" value="P:DNA integration"/>
    <property type="evidence" value="ECO:0007669"/>
    <property type="project" value="UniProtKB-KW"/>
</dbReference>
<dbReference type="PANTHER" id="PTHR30629:SF2">
    <property type="entry name" value="PROPHAGE INTEGRASE INTS-RELATED"/>
    <property type="match status" value="1"/>
</dbReference>
<evidence type="ECO:0000259" key="7">
    <source>
        <dbReference type="PROSITE" id="PS51900"/>
    </source>
</evidence>
<name>A0A0D6P8L5_9PROT</name>
<dbReference type="InterPro" id="IPR011010">
    <property type="entry name" value="DNA_brk_join_enz"/>
</dbReference>
<keyword evidence="3 5" id="KW-0238">DNA-binding</keyword>
<dbReference type="CDD" id="cd00796">
    <property type="entry name" value="INT_Rci_Hp1_C"/>
    <property type="match status" value="1"/>
</dbReference>
<feature type="domain" description="Tyr recombinase" evidence="6">
    <location>
        <begin position="210"/>
        <end position="420"/>
    </location>
</feature>
<dbReference type="PROSITE" id="PS51898">
    <property type="entry name" value="TYR_RECOMBINASE"/>
    <property type="match status" value="1"/>
</dbReference>
<dbReference type="InterPro" id="IPR044068">
    <property type="entry name" value="CB"/>
</dbReference>
<gene>
    <name evidence="8" type="ORF">Asru_0414_03</name>
</gene>
<dbReference type="Proteomes" id="UP000032680">
    <property type="component" value="Unassembled WGS sequence"/>
</dbReference>
<evidence type="ECO:0000256" key="5">
    <source>
        <dbReference type="PROSITE-ProRule" id="PRU01248"/>
    </source>
</evidence>
<dbReference type="InterPro" id="IPR038488">
    <property type="entry name" value="Integrase_DNA-bd_sf"/>
</dbReference>
<dbReference type="SUPFAM" id="SSF56349">
    <property type="entry name" value="DNA breaking-rejoining enzymes"/>
    <property type="match status" value="1"/>
</dbReference>
<evidence type="ECO:0000313" key="8">
    <source>
        <dbReference type="EMBL" id="GAN77676.1"/>
    </source>
</evidence>
<dbReference type="InterPro" id="IPR050808">
    <property type="entry name" value="Phage_Integrase"/>
</dbReference>
<dbReference type="Pfam" id="PF22022">
    <property type="entry name" value="Phage_int_M"/>
    <property type="match status" value="1"/>
</dbReference>
<keyword evidence="2" id="KW-0229">DNA integration</keyword>
<organism evidence="8 9">
    <name type="scientific">Acidisphaera rubrifaciens HS-AP3</name>
    <dbReference type="NCBI Taxonomy" id="1231350"/>
    <lineage>
        <taxon>Bacteria</taxon>
        <taxon>Pseudomonadati</taxon>
        <taxon>Pseudomonadota</taxon>
        <taxon>Alphaproteobacteria</taxon>
        <taxon>Acetobacterales</taxon>
        <taxon>Acetobacteraceae</taxon>
        <taxon>Acidisphaera</taxon>
    </lineage>
</organism>
<evidence type="ECO:0000259" key="6">
    <source>
        <dbReference type="PROSITE" id="PS51898"/>
    </source>
</evidence>
<feature type="domain" description="Core-binding (CB)" evidence="7">
    <location>
        <begin position="110"/>
        <end position="190"/>
    </location>
</feature>
<sequence>MRTQGADMGAKASKDEGLTDADVKALAPPEAGNRIVYDAEVKGFGVRITKAGARAFILNYRAAGRERRITIGSWPDWKVRPARDHAKALKRRIDLGDDPMGDRHADRAAPTIADLADRFEAEHLPKRRPATVVDYRSILRLYVRPQLGKVRVADLRHSDVEKLHREVAKTAPIRANRTVAVLSKMLALAVKWEMRTDNPARGIERQPENKRERHLTPAELARLSDALAKHPERVSCDAIRLLLLTGARKAEVLSATWSQFDLAAGVWTKPAATTKQAKLHRVPLSAPALALLTQMHRGNLRPEDHLFPGQPHRDRKGDLVRGHLAEIKRVWAAICKDAGLAERVAKTTKAGKPVLDAKGQPVMVWQSTVRIHDLRHTFASILASSGLSLVVIGALLGHTQASTTARYAHLLDDPLRAATERVGAVVTGGGRSAEVVQISGRRA</sequence>
<dbReference type="GO" id="GO:0006310">
    <property type="term" value="P:DNA recombination"/>
    <property type="evidence" value="ECO:0007669"/>
    <property type="project" value="UniProtKB-KW"/>
</dbReference>
<dbReference type="Pfam" id="PF00589">
    <property type="entry name" value="Phage_integrase"/>
    <property type="match status" value="1"/>
</dbReference>
<keyword evidence="9" id="KW-1185">Reference proteome</keyword>
<reference evidence="8 9" key="1">
    <citation type="submission" date="2012-11" db="EMBL/GenBank/DDBJ databases">
        <title>Whole genome sequence of Acidisphaera rubrifaciens HS-AP3.</title>
        <authorList>
            <person name="Azuma Y."/>
            <person name="Higashiura N."/>
            <person name="Hirakawa H."/>
            <person name="Matsushita K."/>
        </authorList>
    </citation>
    <scope>NUCLEOTIDE SEQUENCE [LARGE SCALE GENOMIC DNA]</scope>
    <source>
        <strain evidence="8 9">HS-AP3</strain>
    </source>
</reference>
<dbReference type="AlphaFoldDB" id="A0A0D6P8L5"/>
<dbReference type="Gene3D" id="1.10.443.10">
    <property type="entry name" value="Intergrase catalytic core"/>
    <property type="match status" value="1"/>
</dbReference>
<dbReference type="InterPro" id="IPR010998">
    <property type="entry name" value="Integrase_recombinase_N"/>
</dbReference>
<dbReference type="GO" id="GO:0003677">
    <property type="term" value="F:DNA binding"/>
    <property type="evidence" value="ECO:0007669"/>
    <property type="project" value="UniProtKB-UniRule"/>
</dbReference>
<dbReference type="Gene3D" id="1.10.150.130">
    <property type="match status" value="1"/>
</dbReference>
<dbReference type="InterPro" id="IPR025166">
    <property type="entry name" value="Integrase_DNA_bind_dom"/>
</dbReference>
<proteinExistence type="inferred from homology"/>
<evidence type="ECO:0000256" key="3">
    <source>
        <dbReference type="ARBA" id="ARBA00023125"/>
    </source>
</evidence>
<evidence type="ECO:0000313" key="9">
    <source>
        <dbReference type="Proteomes" id="UP000032680"/>
    </source>
</evidence>
<dbReference type="InterPro" id="IPR053876">
    <property type="entry name" value="Phage_int_M"/>
</dbReference>
<dbReference type="PROSITE" id="PS51900">
    <property type="entry name" value="CB"/>
    <property type="match status" value="1"/>
</dbReference>
<evidence type="ECO:0000256" key="4">
    <source>
        <dbReference type="ARBA" id="ARBA00023172"/>
    </source>
</evidence>
<dbReference type="Gene3D" id="3.30.160.390">
    <property type="entry name" value="Integrase, DNA-binding domain"/>
    <property type="match status" value="1"/>
</dbReference>
<dbReference type="Pfam" id="PF13356">
    <property type="entry name" value="Arm-DNA-bind_3"/>
    <property type="match status" value="1"/>
</dbReference>
<evidence type="ECO:0000256" key="2">
    <source>
        <dbReference type="ARBA" id="ARBA00022908"/>
    </source>
</evidence>
<comment type="caution">
    <text evidence="8">The sequence shown here is derived from an EMBL/GenBank/DDBJ whole genome shotgun (WGS) entry which is preliminary data.</text>
</comment>
<accession>A0A0D6P8L5</accession>
<comment type="similarity">
    <text evidence="1">Belongs to the 'phage' integrase family.</text>
</comment>
<dbReference type="EMBL" id="BANB01000414">
    <property type="protein sequence ID" value="GAN77676.1"/>
    <property type="molecule type" value="Genomic_DNA"/>
</dbReference>